<dbReference type="PANTHER" id="PTHR42881">
    <property type="entry name" value="PROLYL ENDOPEPTIDASE"/>
    <property type="match status" value="1"/>
</dbReference>
<evidence type="ECO:0000259" key="1">
    <source>
        <dbReference type="Pfam" id="PF02897"/>
    </source>
</evidence>
<dbReference type="EMBL" id="CATQJA010002279">
    <property type="protein sequence ID" value="CAJ0570284.1"/>
    <property type="molecule type" value="Genomic_DNA"/>
</dbReference>
<dbReference type="InterPro" id="IPR023302">
    <property type="entry name" value="Pept_S9A_N"/>
</dbReference>
<dbReference type="Pfam" id="PF02897">
    <property type="entry name" value="Peptidase_S9_N"/>
    <property type="match status" value="1"/>
</dbReference>
<accession>A0AA36CJN2</accession>
<dbReference type="GO" id="GO:0070012">
    <property type="term" value="F:oligopeptidase activity"/>
    <property type="evidence" value="ECO:0007669"/>
    <property type="project" value="TreeGrafter"/>
</dbReference>
<keyword evidence="3" id="KW-1185">Reference proteome</keyword>
<dbReference type="InterPro" id="IPR051167">
    <property type="entry name" value="Prolyl_oligopep/macrocyclase"/>
</dbReference>
<proteinExistence type="predicted"/>
<gene>
    <name evidence="2" type="ORF">MSPICULIGERA_LOCUS8728</name>
</gene>
<dbReference type="GO" id="GO:0004252">
    <property type="term" value="F:serine-type endopeptidase activity"/>
    <property type="evidence" value="ECO:0007669"/>
    <property type="project" value="InterPro"/>
</dbReference>
<feature type="domain" description="Peptidase S9A N-terminal" evidence="1">
    <location>
        <begin position="87"/>
        <end position="177"/>
    </location>
</feature>
<protein>
    <recommendedName>
        <fullName evidence="1">Peptidase S9A N-terminal domain-containing protein</fullName>
    </recommendedName>
</protein>
<sequence>MSSHPFSNSHAVKRLYAQIEGIADPVKKVELLESLKTIIHAAEQMWDNLAELPGSLARDSQCSALDLLSRTPQISMMPTAVPPSKYPSARRDEKIIDDLHGVKIADPYRWMEDPENADTKKWVDELNNVSEPFLKEAPTRENLREKLTAIWDFPKFGGISTRGGFYYTSHNTGLQNQ</sequence>
<dbReference type="SUPFAM" id="SSF50993">
    <property type="entry name" value="Peptidase/esterase 'gauge' domain"/>
    <property type="match status" value="1"/>
</dbReference>
<dbReference type="PANTHER" id="PTHR42881:SF2">
    <property type="entry name" value="PROLYL ENDOPEPTIDASE"/>
    <property type="match status" value="1"/>
</dbReference>
<dbReference type="GO" id="GO:0005829">
    <property type="term" value="C:cytosol"/>
    <property type="evidence" value="ECO:0007669"/>
    <property type="project" value="TreeGrafter"/>
</dbReference>
<dbReference type="AlphaFoldDB" id="A0AA36CJN2"/>
<evidence type="ECO:0000313" key="2">
    <source>
        <dbReference type="EMBL" id="CAJ0570284.1"/>
    </source>
</evidence>
<dbReference type="Proteomes" id="UP001177023">
    <property type="component" value="Unassembled WGS sequence"/>
</dbReference>
<comment type="caution">
    <text evidence="2">The sequence shown here is derived from an EMBL/GenBank/DDBJ whole genome shotgun (WGS) entry which is preliminary data.</text>
</comment>
<feature type="non-terminal residue" evidence="2">
    <location>
        <position position="177"/>
    </location>
</feature>
<reference evidence="2" key="1">
    <citation type="submission" date="2023-06" db="EMBL/GenBank/DDBJ databases">
        <authorList>
            <person name="Delattre M."/>
        </authorList>
    </citation>
    <scope>NUCLEOTIDE SEQUENCE</scope>
    <source>
        <strain evidence="2">AF72</strain>
    </source>
</reference>
<organism evidence="2 3">
    <name type="scientific">Mesorhabditis spiculigera</name>
    <dbReference type="NCBI Taxonomy" id="96644"/>
    <lineage>
        <taxon>Eukaryota</taxon>
        <taxon>Metazoa</taxon>
        <taxon>Ecdysozoa</taxon>
        <taxon>Nematoda</taxon>
        <taxon>Chromadorea</taxon>
        <taxon>Rhabditida</taxon>
        <taxon>Rhabditina</taxon>
        <taxon>Rhabditomorpha</taxon>
        <taxon>Rhabditoidea</taxon>
        <taxon>Rhabditidae</taxon>
        <taxon>Mesorhabditinae</taxon>
        <taxon>Mesorhabditis</taxon>
    </lineage>
</organism>
<name>A0AA36CJN2_9BILA</name>
<dbReference type="InterPro" id="IPR029058">
    <property type="entry name" value="AB_hydrolase_fold"/>
</dbReference>
<dbReference type="Gene3D" id="3.40.50.1820">
    <property type="entry name" value="alpha/beta hydrolase"/>
    <property type="match status" value="1"/>
</dbReference>
<evidence type="ECO:0000313" key="3">
    <source>
        <dbReference type="Proteomes" id="UP001177023"/>
    </source>
</evidence>